<feature type="region of interest" description="Disordered" evidence="1">
    <location>
        <begin position="17"/>
        <end position="41"/>
    </location>
</feature>
<dbReference type="PANTHER" id="PTHR32208">
    <property type="entry name" value="SECRETED PROTEIN-RELATED"/>
    <property type="match status" value="1"/>
</dbReference>
<feature type="compositionally biased region" description="Basic and acidic residues" evidence="1">
    <location>
        <begin position="322"/>
        <end position="332"/>
    </location>
</feature>
<dbReference type="OrthoDB" id="2019572at2759"/>
<dbReference type="PANTHER" id="PTHR32208:SF57">
    <property type="entry name" value="F14L17.20 PROTEIN"/>
    <property type="match status" value="1"/>
</dbReference>
<proteinExistence type="predicted"/>
<organism evidence="3 4">
    <name type="scientific">Brassica carinata</name>
    <name type="common">Ethiopian mustard</name>
    <name type="synonym">Abyssinian cabbage</name>
    <dbReference type="NCBI Taxonomy" id="52824"/>
    <lineage>
        <taxon>Eukaryota</taxon>
        <taxon>Viridiplantae</taxon>
        <taxon>Streptophyta</taxon>
        <taxon>Embryophyta</taxon>
        <taxon>Tracheophyta</taxon>
        <taxon>Spermatophyta</taxon>
        <taxon>Magnoliopsida</taxon>
        <taxon>eudicotyledons</taxon>
        <taxon>Gunneridae</taxon>
        <taxon>Pentapetalae</taxon>
        <taxon>rosids</taxon>
        <taxon>malvids</taxon>
        <taxon>Brassicales</taxon>
        <taxon>Brassicaceae</taxon>
        <taxon>Brassiceae</taxon>
        <taxon>Brassica</taxon>
    </lineage>
</organism>
<dbReference type="InterPro" id="IPR037293">
    <property type="entry name" value="Gal_Oxidase_central_sf"/>
</dbReference>
<evidence type="ECO:0000313" key="4">
    <source>
        <dbReference type="Proteomes" id="UP000886595"/>
    </source>
</evidence>
<reference evidence="3 4" key="1">
    <citation type="submission" date="2020-02" db="EMBL/GenBank/DDBJ databases">
        <authorList>
            <person name="Ma Q."/>
            <person name="Huang Y."/>
            <person name="Song X."/>
            <person name="Pei D."/>
        </authorList>
    </citation>
    <scope>NUCLEOTIDE SEQUENCE [LARGE SCALE GENOMIC DNA]</scope>
    <source>
        <strain evidence="3">Sxm20200214</strain>
        <tissue evidence="3">Leaf</tissue>
    </source>
</reference>
<evidence type="ECO:0000313" key="3">
    <source>
        <dbReference type="EMBL" id="KAG2268259.1"/>
    </source>
</evidence>
<dbReference type="AlphaFoldDB" id="A0A8X7U7L8"/>
<name>A0A8X7U7L8_BRACI</name>
<gene>
    <name evidence="3" type="ORF">Bca52824_062814</name>
</gene>
<evidence type="ECO:0000256" key="1">
    <source>
        <dbReference type="SAM" id="MobiDB-lite"/>
    </source>
</evidence>
<evidence type="ECO:0000259" key="2">
    <source>
        <dbReference type="Pfam" id="PF07250"/>
    </source>
</evidence>
<dbReference type="InterPro" id="IPR009880">
    <property type="entry name" value="Glyoxal_oxidase_N"/>
</dbReference>
<dbReference type="EMBL" id="JAAMPC010000013">
    <property type="protein sequence ID" value="KAG2268259.1"/>
    <property type="molecule type" value="Genomic_DNA"/>
</dbReference>
<accession>A0A8X7U7L8</accession>
<dbReference type="Pfam" id="PF07250">
    <property type="entry name" value="Glyoxal_oxid_N"/>
    <property type="match status" value="1"/>
</dbReference>
<dbReference type="Proteomes" id="UP000886595">
    <property type="component" value="Unassembled WGS sequence"/>
</dbReference>
<comment type="caution">
    <text evidence="3">The sequence shown here is derived from an EMBL/GenBank/DDBJ whole genome shotgun (WGS) entry which is preliminary data.</text>
</comment>
<feature type="domain" description="Glyoxal oxidase N-terminal" evidence="2">
    <location>
        <begin position="122"/>
        <end position="225"/>
    </location>
</feature>
<keyword evidence="4" id="KW-1185">Reference proteome</keyword>
<dbReference type="Gene3D" id="2.130.10.80">
    <property type="entry name" value="Galactose oxidase/kelch, beta-propeller"/>
    <property type="match status" value="1"/>
</dbReference>
<feature type="region of interest" description="Disordered" evidence="1">
    <location>
        <begin position="308"/>
        <end position="332"/>
    </location>
</feature>
<protein>
    <recommendedName>
        <fullName evidence="2">Glyoxal oxidase N-terminal domain-containing protein</fullName>
    </recommendedName>
</protein>
<sequence>MRNFRRDLGEITVAVRRKRKKKNEDKDRKRPKFVSTHRLGAASSSRRRRQYWLEPVVLMWLMTIRRRRDIKRGKIQEEPIRSHFSFFFLCSTSDLLLPRSPLAILTGGRWNLLQPSIGISAMHIQLLHNNKVVIFDRTDYGPSNLSLPSQTFRNATVFDCSAHSLLYDVASNTFRPLTLQSDTWCSSGSLNASGSLIQTGGYGVGERAIRIFTPCEGVSCDWVENRASILFDFVNHRIVKEFPEIPGGDKRNYPSTGSSVLLPLFLTGENNRSKVSAEVLVCGGAPPGAFLKAAARTIPKIFVGVSHSRRRGKETGTDPVGGEERKGHEESTRLADLGEVRVAAVLKAEEGATVQRDKAEPWKKRRGGRKRSVLVGVTAAKTFTGKS</sequence>